<organism evidence="12 13">
    <name type="scientific">Psychrobacter urativorans</name>
    <dbReference type="NCBI Taxonomy" id="45610"/>
    <lineage>
        <taxon>Bacteria</taxon>
        <taxon>Pseudomonadati</taxon>
        <taxon>Pseudomonadota</taxon>
        <taxon>Gammaproteobacteria</taxon>
        <taxon>Moraxellales</taxon>
        <taxon>Moraxellaceae</taxon>
        <taxon>Psychrobacter</taxon>
    </lineage>
</organism>
<evidence type="ECO:0000313" key="12">
    <source>
        <dbReference type="EMBL" id="ALF60266.1"/>
    </source>
</evidence>
<dbReference type="InterPro" id="IPR008250">
    <property type="entry name" value="ATPase_P-typ_transduc_dom_A_sf"/>
</dbReference>
<dbReference type="PROSITE" id="PS50846">
    <property type="entry name" value="HMA_2"/>
    <property type="match status" value="1"/>
</dbReference>
<evidence type="ECO:0000256" key="7">
    <source>
        <dbReference type="ARBA" id="ARBA00022967"/>
    </source>
</evidence>
<dbReference type="PROSITE" id="PS00154">
    <property type="entry name" value="ATPASE_E1_E2"/>
    <property type="match status" value="1"/>
</dbReference>
<reference evidence="12 13" key="1">
    <citation type="submission" date="2015-09" db="EMBL/GenBank/DDBJ databases">
        <title>Complete genome of Psychrobacter urativorans R10.10B.</title>
        <authorList>
            <person name="See-Too W.S."/>
            <person name="Chan K.G."/>
        </authorList>
    </citation>
    <scope>NUCLEOTIDE SEQUENCE [LARGE SCALE GENOMIC DNA]</scope>
    <source>
        <strain evidence="12 13">R10.10B</strain>
    </source>
</reference>
<dbReference type="FunFam" id="3.30.70.100:FF:000005">
    <property type="entry name" value="Copper-exporting P-type ATPase A"/>
    <property type="match status" value="1"/>
</dbReference>
<dbReference type="InterPro" id="IPR044492">
    <property type="entry name" value="P_typ_ATPase_HD_dom"/>
</dbReference>
<dbReference type="PROSITE" id="PS01047">
    <property type="entry name" value="HMA_1"/>
    <property type="match status" value="1"/>
</dbReference>
<dbReference type="Gene3D" id="3.40.1110.10">
    <property type="entry name" value="Calcium-transporting ATPase, cytoplasmic domain N"/>
    <property type="match status" value="1"/>
</dbReference>
<dbReference type="NCBIfam" id="TIGR01511">
    <property type="entry name" value="ATPase-IB1_Cu"/>
    <property type="match status" value="1"/>
</dbReference>
<feature type="transmembrane region" description="Helical" evidence="10">
    <location>
        <begin position="222"/>
        <end position="240"/>
    </location>
</feature>
<keyword evidence="13" id="KW-1185">Reference proteome</keyword>
<proteinExistence type="inferred from homology"/>
<keyword evidence="9 10" id="KW-0472">Membrane</keyword>
<keyword evidence="3 10" id="KW-0812">Transmembrane</keyword>
<dbReference type="Pfam" id="PF00702">
    <property type="entry name" value="Hydrolase"/>
    <property type="match status" value="1"/>
</dbReference>
<dbReference type="NCBIfam" id="TIGR01525">
    <property type="entry name" value="ATPase-IB_hvy"/>
    <property type="match status" value="1"/>
</dbReference>
<evidence type="ECO:0000256" key="3">
    <source>
        <dbReference type="ARBA" id="ARBA00022692"/>
    </source>
</evidence>
<feature type="transmembrane region" description="Helical" evidence="10">
    <location>
        <begin position="148"/>
        <end position="167"/>
    </location>
</feature>
<dbReference type="STRING" id="45610.AOC03_09655"/>
<dbReference type="Pfam" id="PF00403">
    <property type="entry name" value="HMA"/>
    <property type="match status" value="1"/>
</dbReference>
<feature type="transmembrane region" description="Helical" evidence="10">
    <location>
        <begin position="120"/>
        <end position="142"/>
    </location>
</feature>
<dbReference type="NCBIfam" id="TIGR01494">
    <property type="entry name" value="ATPase_P-type"/>
    <property type="match status" value="1"/>
</dbReference>
<name>A0A0M4TFX3_9GAMM</name>
<accession>A0A0M4TFX3</accession>
<dbReference type="GO" id="GO:0005524">
    <property type="term" value="F:ATP binding"/>
    <property type="evidence" value="ECO:0007669"/>
    <property type="project" value="UniProtKB-UniRule"/>
</dbReference>
<dbReference type="InterPro" id="IPR059000">
    <property type="entry name" value="ATPase_P-type_domA"/>
</dbReference>
<evidence type="ECO:0000256" key="8">
    <source>
        <dbReference type="ARBA" id="ARBA00022989"/>
    </source>
</evidence>
<dbReference type="PRINTS" id="PR00119">
    <property type="entry name" value="CATATPASE"/>
</dbReference>
<dbReference type="InterPro" id="IPR001757">
    <property type="entry name" value="P_typ_ATPase"/>
</dbReference>
<dbReference type="KEGG" id="pur:AOC03_09655"/>
<keyword evidence="4 10" id="KW-0479">Metal-binding</keyword>
<evidence type="ECO:0000256" key="2">
    <source>
        <dbReference type="ARBA" id="ARBA00006024"/>
    </source>
</evidence>
<dbReference type="PRINTS" id="PR00943">
    <property type="entry name" value="CUATPASE"/>
</dbReference>
<evidence type="ECO:0000256" key="4">
    <source>
        <dbReference type="ARBA" id="ARBA00022723"/>
    </source>
</evidence>
<evidence type="ECO:0000259" key="11">
    <source>
        <dbReference type="PROSITE" id="PS50846"/>
    </source>
</evidence>
<dbReference type="CDD" id="cd02094">
    <property type="entry name" value="P-type_ATPase_Cu-like"/>
    <property type="match status" value="1"/>
</dbReference>
<evidence type="ECO:0000256" key="10">
    <source>
        <dbReference type="RuleBase" id="RU362081"/>
    </source>
</evidence>
<dbReference type="InterPro" id="IPR036163">
    <property type="entry name" value="HMA_dom_sf"/>
</dbReference>
<dbReference type="SFLD" id="SFLDF00027">
    <property type="entry name" value="p-type_atpase"/>
    <property type="match status" value="1"/>
</dbReference>
<keyword evidence="8 10" id="KW-1133">Transmembrane helix</keyword>
<keyword evidence="10" id="KW-1003">Cell membrane</keyword>
<dbReference type="PANTHER" id="PTHR43520">
    <property type="entry name" value="ATP7, ISOFORM B"/>
    <property type="match status" value="1"/>
</dbReference>
<dbReference type="GO" id="GO:0012505">
    <property type="term" value="C:endomembrane system"/>
    <property type="evidence" value="ECO:0007669"/>
    <property type="project" value="UniProtKB-SubCell"/>
</dbReference>
<feature type="transmembrane region" description="Helical" evidence="10">
    <location>
        <begin position="179"/>
        <end position="202"/>
    </location>
</feature>
<evidence type="ECO:0000256" key="5">
    <source>
        <dbReference type="ARBA" id="ARBA00022741"/>
    </source>
</evidence>
<feature type="transmembrane region" description="Helical" evidence="10">
    <location>
        <begin position="712"/>
        <end position="728"/>
    </location>
</feature>
<protein>
    <submittedName>
        <fullName evidence="12">Copper-transporting ATPase</fullName>
    </submittedName>
</protein>
<dbReference type="SUPFAM" id="SSF56784">
    <property type="entry name" value="HAD-like"/>
    <property type="match status" value="1"/>
</dbReference>
<keyword evidence="7" id="KW-1278">Translocase</keyword>
<dbReference type="RefSeq" id="WP_062535485.1">
    <property type="nucleotide sequence ID" value="NZ_CP012678.1"/>
</dbReference>
<dbReference type="GO" id="GO:0055070">
    <property type="term" value="P:copper ion homeostasis"/>
    <property type="evidence" value="ECO:0007669"/>
    <property type="project" value="TreeGrafter"/>
</dbReference>
<dbReference type="InterPro" id="IPR023298">
    <property type="entry name" value="ATPase_P-typ_TM_dom_sf"/>
</dbReference>
<evidence type="ECO:0000256" key="9">
    <source>
        <dbReference type="ARBA" id="ARBA00023136"/>
    </source>
</evidence>
<dbReference type="AlphaFoldDB" id="A0A0M4TFX3"/>
<dbReference type="CDD" id="cd00371">
    <property type="entry name" value="HMA"/>
    <property type="match status" value="1"/>
</dbReference>
<feature type="transmembrane region" description="Helical" evidence="10">
    <location>
        <begin position="375"/>
        <end position="398"/>
    </location>
</feature>
<feature type="domain" description="HMA" evidence="11">
    <location>
        <begin position="30"/>
        <end position="96"/>
    </location>
</feature>
<dbReference type="InterPro" id="IPR023299">
    <property type="entry name" value="ATPase_P-typ_cyto_dom_N"/>
</dbReference>
<sequence length="786" mass="83719">MNDSIRTDPDQSYQLETDIQADSQLPPQRAHLQLAIEGMTCQACASRIEKVLNKKPAIYEVSVNFAGETANVDYDPTQTTAIEITEWVNKTGFVANVQGTEALFVQKDEDTVHRLSWRLIALWVCLVPFLVGMVGMVAGFGMALMPPVWIQFVLATIVQFGLALPFYKSAWASIKGGLANMDVLVVLGTVTIWAYSTYIWLTHGDSSMGNMLQDAAQHGAEVYFEAGVMVITFVRTGKYLEERTKKHSLNSIDLLLSLTPDTVEQQQPNGDFHNVALTDVQVGDILRAKHGSRVATDGIVIDGSGYCIESHLTGESVPLKKQEGSQLLAGALVENGSLLYRVRAKGRDTQLGDMVQALNDAQGSKAKLARLADKVTAIFVPVVVTIALVTFGLTWWLTGMVDTALMHAVSVLVIACPCALGLATPAAIMAGMGVAARHGIWFKDAQSLEAAGDIDTVVLDKTGTLTIGKPTIVGQVMVDSSIAVNEVLQLAASVEVHASHPLATALVNAAKQRHLSLLPVTHISVIKGAGIQATIDGLGIIKVGSAEFANLNLPKLMPKVWQIASTVAVSINDEPLGAFALADDLKADTPQAIKTLQDAGINVILMSGDKQSVVDHVAAQLGIQAAYGNMSPRDKATRIAKLQTAGHKVAMAGDGVNDAPAMATADASFAMFEGTDVAQHSASARLMGESLMHIDAAQKIAQATVRNIKQNLFFAFIYNCLGIPLAAFGFLNPMIAAAAMALSSISVLMNALRLTQFTTKVEGHDAQAITEAMTETMAASDTHKQA</sequence>
<dbReference type="InterPro" id="IPR027256">
    <property type="entry name" value="P-typ_ATPase_IB"/>
</dbReference>
<dbReference type="InterPro" id="IPR006121">
    <property type="entry name" value="HMA_dom"/>
</dbReference>
<comment type="subcellular location">
    <subcellularLocation>
        <location evidence="10">Cell membrane</location>
    </subcellularLocation>
    <subcellularLocation>
        <location evidence="1">Endomembrane system</location>
        <topology evidence="1">Multi-pass membrane protein</topology>
    </subcellularLocation>
</comment>
<dbReference type="Gene3D" id="3.40.50.1000">
    <property type="entry name" value="HAD superfamily/HAD-like"/>
    <property type="match status" value="1"/>
</dbReference>
<dbReference type="GO" id="GO:0016887">
    <property type="term" value="F:ATP hydrolysis activity"/>
    <property type="evidence" value="ECO:0007669"/>
    <property type="project" value="InterPro"/>
</dbReference>
<dbReference type="Proteomes" id="UP000059847">
    <property type="component" value="Chromosome"/>
</dbReference>
<dbReference type="SFLD" id="SFLDG00002">
    <property type="entry name" value="C1.7:_P-type_atpase_like"/>
    <property type="match status" value="1"/>
</dbReference>
<feature type="transmembrane region" description="Helical" evidence="10">
    <location>
        <begin position="734"/>
        <end position="752"/>
    </location>
</feature>
<evidence type="ECO:0000256" key="6">
    <source>
        <dbReference type="ARBA" id="ARBA00022840"/>
    </source>
</evidence>
<dbReference type="GO" id="GO:0043682">
    <property type="term" value="F:P-type divalent copper transporter activity"/>
    <property type="evidence" value="ECO:0007669"/>
    <property type="project" value="TreeGrafter"/>
</dbReference>
<feature type="transmembrane region" description="Helical" evidence="10">
    <location>
        <begin position="404"/>
        <end position="428"/>
    </location>
</feature>
<dbReference type="InterPro" id="IPR023214">
    <property type="entry name" value="HAD_sf"/>
</dbReference>
<dbReference type="SFLD" id="SFLDS00003">
    <property type="entry name" value="Haloacid_Dehalogenase"/>
    <property type="match status" value="1"/>
</dbReference>
<dbReference type="Pfam" id="PF00122">
    <property type="entry name" value="E1-E2_ATPase"/>
    <property type="match status" value="1"/>
</dbReference>
<keyword evidence="6 10" id="KW-0067">ATP-binding</keyword>
<dbReference type="GO" id="GO:0005507">
    <property type="term" value="F:copper ion binding"/>
    <property type="evidence" value="ECO:0007669"/>
    <property type="project" value="TreeGrafter"/>
</dbReference>
<dbReference type="Gene3D" id="2.70.150.10">
    <property type="entry name" value="Calcium-transporting ATPase, cytoplasmic transduction domain A"/>
    <property type="match status" value="1"/>
</dbReference>
<dbReference type="InterPro" id="IPR017969">
    <property type="entry name" value="Heavy-metal-associated_CS"/>
</dbReference>
<dbReference type="SUPFAM" id="SSF81653">
    <property type="entry name" value="Calcium ATPase, transduction domain A"/>
    <property type="match status" value="1"/>
</dbReference>
<dbReference type="Gene3D" id="3.30.70.100">
    <property type="match status" value="1"/>
</dbReference>
<dbReference type="SUPFAM" id="SSF55008">
    <property type="entry name" value="HMA, heavy metal-associated domain"/>
    <property type="match status" value="1"/>
</dbReference>
<dbReference type="InterPro" id="IPR036412">
    <property type="entry name" value="HAD-like_sf"/>
</dbReference>
<dbReference type="InterPro" id="IPR018303">
    <property type="entry name" value="ATPase_P-typ_P_site"/>
</dbReference>
<dbReference type="GO" id="GO:0005886">
    <property type="term" value="C:plasma membrane"/>
    <property type="evidence" value="ECO:0007669"/>
    <property type="project" value="UniProtKB-SubCell"/>
</dbReference>
<dbReference type="PANTHER" id="PTHR43520:SF8">
    <property type="entry name" value="P-TYPE CU(+) TRANSPORTER"/>
    <property type="match status" value="1"/>
</dbReference>
<dbReference type="EMBL" id="CP012678">
    <property type="protein sequence ID" value="ALF60266.1"/>
    <property type="molecule type" value="Genomic_DNA"/>
</dbReference>
<comment type="similarity">
    <text evidence="2 10">Belongs to the cation transport ATPase (P-type) (TC 3.A.3) family. Type IB subfamily.</text>
</comment>
<dbReference type="SUPFAM" id="SSF81665">
    <property type="entry name" value="Calcium ATPase, transmembrane domain M"/>
    <property type="match status" value="1"/>
</dbReference>
<evidence type="ECO:0000256" key="1">
    <source>
        <dbReference type="ARBA" id="ARBA00004127"/>
    </source>
</evidence>
<evidence type="ECO:0000313" key="13">
    <source>
        <dbReference type="Proteomes" id="UP000059847"/>
    </source>
</evidence>
<gene>
    <name evidence="12" type="ORF">AOC03_09655</name>
</gene>
<dbReference type="OrthoDB" id="9814270at2"/>
<keyword evidence="5 10" id="KW-0547">Nucleotide-binding</keyword>